<reference evidence="1 2" key="1">
    <citation type="submission" date="2014-01" db="EMBL/GenBank/DDBJ databases">
        <authorList>
            <consortium name="DOE Joint Genome Institute"/>
            <person name="Anderson I."/>
            <person name="Huntemann M."/>
            <person name="Han J."/>
            <person name="Chen A."/>
            <person name="Kyrpides N."/>
            <person name="Mavromatis K."/>
            <person name="Markowitz V."/>
            <person name="Palaniappan K."/>
            <person name="Ivanova N."/>
            <person name="Schaumberg A."/>
            <person name="Pati A."/>
            <person name="Liolios K."/>
            <person name="Nordberg H.P."/>
            <person name="Cantor M.N."/>
            <person name="Hua S.X."/>
            <person name="Woyke T."/>
        </authorList>
    </citation>
    <scope>NUCLEOTIDE SEQUENCE [LARGE SCALE GENOMIC DNA]</scope>
    <source>
        <strain evidence="1 2">XH-48</strain>
    </source>
</reference>
<organism evidence="1 2">
    <name type="scientific">Halostagnicola larsenii XH-48</name>
    <dbReference type="NCBI Taxonomy" id="797299"/>
    <lineage>
        <taxon>Archaea</taxon>
        <taxon>Methanobacteriati</taxon>
        <taxon>Methanobacteriota</taxon>
        <taxon>Stenosarchaea group</taxon>
        <taxon>Halobacteria</taxon>
        <taxon>Halobacteriales</taxon>
        <taxon>Natrialbaceae</taxon>
        <taxon>Halostagnicola</taxon>
    </lineage>
</organism>
<dbReference type="KEGG" id="hlr:HALLA_06395"/>
<protein>
    <submittedName>
        <fullName evidence="1">Uncharacterized protein</fullName>
    </submittedName>
</protein>
<evidence type="ECO:0000313" key="2">
    <source>
        <dbReference type="Proteomes" id="UP000019024"/>
    </source>
</evidence>
<accession>W0JMJ0</accession>
<name>W0JMJ0_9EURY</name>
<proteinExistence type="predicted"/>
<gene>
    <name evidence="1" type="ORF">HALLA_06395</name>
</gene>
<dbReference type="GeneID" id="71203762"/>
<dbReference type="eggNOG" id="arCOG13434">
    <property type="taxonomic scope" value="Archaea"/>
</dbReference>
<evidence type="ECO:0000313" key="1">
    <source>
        <dbReference type="EMBL" id="AHF98526.1"/>
    </source>
</evidence>
<dbReference type="Proteomes" id="UP000019024">
    <property type="component" value="Chromosome"/>
</dbReference>
<dbReference type="AlphaFoldDB" id="W0JMJ0"/>
<dbReference type="RefSeq" id="WP_049951739.1">
    <property type="nucleotide sequence ID" value="NZ_CP007055.1"/>
</dbReference>
<dbReference type="HOGENOM" id="CLU_2783912_0_0_2"/>
<sequence length="68" mass="7819">MADSFWYPSVEDVLAIHDDVVSESTEEDVENSTQLDEAMEDIRQELVRQVAAADRDENRDVYDALENE</sequence>
<dbReference type="EMBL" id="CP007055">
    <property type="protein sequence ID" value="AHF98526.1"/>
    <property type="molecule type" value="Genomic_DNA"/>
</dbReference>
<keyword evidence="2" id="KW-1185">Reference proteome</keyword>